<comment type="caution">
    <text evidence="4">The sequence shown here is derived from an EMBL/GenBank/DDBJ whole genome shotgun (WGS) entry which is preliminary data.</text>
</comment>
<name>A0A4R6VT07_9HYPH</name>
<evidence type="ECO:0000313" key="5">
    <source>
        <dbReference type="Proteomes" id="UP000295391"/>
    </source>
</evidence>
<evidence type="ECO:0000256" key="1">
    <source>
        <dbReference type="ARBA" id="ARBA00022603"/>
    </source>
</evidence>
<gene>
    <name evidence="4" type="ORF">ATL17_1229</name>
</gene>
<evidence type="ECO:0000313" key="4">
    <source>
        <dbReference type="EMBL" id="TDQ67222.1"/>
    </source>
</evidence>
<dbReference type="PRINTS" id="PR00505">
    <property type="entry name" value="D12N6MTFRASE"/>
</dbReference>
<dbReference type="PIRSF" id="PIRSF000398">
    <property type="entry name" value="M_m6A_EcoRV"/>
    <property type="match status" value="1"/>
</dbReference>
<dbReference type="AlphaFoldDB" id="A0A4R6VT07"/>
<evidence type="ECO:0000256" key="2">
    <source>
        <dbReference type="ARBA" id="ARBA00022679"/>
    </source>
</evidence>
<dbReference type="Gene3D" id="3.40.50.150">
    <property type="entry name" value="Vaccinia Virus protein VP39"/>
    <property type="match status" value="2"/>
</dbReference>
<reference evidence="4 5" key="1">
    <citation type="submission" date="2019-03" db="EMBL/GenBank/DDBJ databases">
        <title>Genomic Encyclopedia of Type Strains, Phase III (KMG-III): the genomes of soil and plant-associated and newly described type strains.</title>
        <authorList>
            <person name="Whitman W."/>
        </authorList>
    </citation>
    <scope>NUCLEOTIDE SEQUENCE [LARGE SCALE GENOMIC DNA]</scope>
    <source>
        <strain evidence="4 5">CGMCC 1.7002</strain>
    </source>
</reference>
<dbReference type="GO" id="GO:0009007">
    <property type="term" value="F:site-specific DNA-methyltransferase (adenine-specific) activity"/>
    <property type="evidence" value="ECO:0007669"/>
    <property type="project" value="UniProtKB-EC"/>
</dbReference>
<dbReference type="PANTHER" id="PTHR30481:SF2">
    <property type="entry name" value="SITE-SPECIFIC DNA-METHYLTRANSFERASE (ADENINE-SPECIFIC)"/>
    <property type="match status" value="1"/>
</dbReference>
<dbReference type="GO" id="GO:0009307">
    <property type="term" value="P:DNA restriction-modification system"/>
    <property type="evidence" value="ECO:0007669"/>
    <property type="project" value="InterPro"/>
</dbReference>
<dbReference type="PANTHER" id="PTHR30481">
    <property type="entry name" value="DNA ADENINE METHYLASE"/>
    <property type="match status" value="1"/>
</dbReference>
<dbReference type="EMBL" id="SNYR01000001">
    <property type="protein sequence ID" value="TDQ67222.1"/>
    <property type="molecule type" value="Genomic_DNA"/>
</dbReference>
<keyword evidence="2" id="KW-0808">Transferase</keyword>
<keyword evidence="3" id="KW-0949">S-adenosyl-L-methionine</keyword>
<dbReference type="InterPro" id="IPR012263">
    <property type="entry name" value="M_m6A_EcoRV"/>
</dbReference>
<dbReference type="GO" id="GO:1904047">
    <property type="term" value="F:S-adenosyl-L-methionine binding"/>
    <property type="evidence" value="ECO:0007669"/>
    <property type="project" value="TreeGrafter"/>
</dbReference>
<keyword evidence="1 4" id="KW-0489">Methyltransferase</keyword>
<dbReference type="GO" id="GO:0006298">
    <property type="term" value="P:mismatch repair"/>
    <property type="evidence" value="ECO:0007669"/>
    <property type="project" value="TreeGrafter"/>
</dbReference>
<evidence type="ECO:0000256" key="3">
    <source>
        <dbReference type="ARBA" id="ARBA00022691"/>
    </source>
</evidence>
<organism evidence="4 5">
    <name type="scientific">Maritalea mobilis</name>
    <dbReference type="NCBI Taxonomy" id="483324"/>
    <lineage>
        <taxon>Bacteria</taxon>
        <taxon>Pseudomonadati</taxon>
        <taxon>Pseudomonadota</taxon>
        <taxon>Alphaproteobacteria</taxon>
        <taxon>Hyphomicrobiales</taxon>
        <taxon>Devosiaceae</taxon>
        <taxon>Maritalea</taxon>
    </lineage>
</organism>
<dbReference type="GO" id="GO:0032259">
    <property type="term" value="P:methylation"/>
    <property type="evidence" value="ECO:0007669"/>
    <property type="project" value="UniProtKB-KW"/>
</dbReference>
<dbReference type="Pfam" id="PF02086">
    <property type="entry name" value="MethyltransfD12"/>
    <property type="match status" value="1"/>
</dbReference>
<proteinExistence type="predicted"/>
<sequence length="295" mass="33118">MPELPVVDITKGDAWSTQTAASPFRYPGGKGFMTNYLKRHLEAMNSNGEKLFVEPFCGGAGAAINLLKTGAVDQLHLNDADIRIYSAWKAMITESDRFLDAIQSARLDLEEWHLKRETVNNLDETGYSFELGFASFYMNRTTRSGIIERAGPIGGYAQNGKWKLDARFNKAGLCNKIKWLSSQRGRIEISNNDALSLLNSFSKKCDLESTLFFIDPPYVKVGGRLYLNGMNEAKHIALSDLLINRTLPNWVLTYDNHPLIRALYASEDLSEIVVNYSLQAKRKESEILVLPASRV</sequence>
<dbReference type="GO" id="GO:0043565">
    <property type="term" value="F:sequence-specific DNA binding"/>
    <property type="evidence" value="ECO:0007669"/>
    <property type="project" value="TreeGrafter"/>
</dbReference>
<dbReference type="RefSeq" id="WP_246028634.1">
    <property type="nucleotide sequence ID" value="NZ_SNYR01000001.1"/>
</dbReference>
<dbReference type="Proteomes" id="UP000295391">
    <property type="component" value="Unassembled WGS sequence"/>
</dbReference>
<protein>
    <submittedName>
        <fullName evidence="4">Site-specific DNA-adenine methylase</fullName>
    </submittedName>
</protein>
<dbReference type="InterPro" id="IPR012327">
    <property type="entry name" value="MeTrfase_D12"/>
</dbReference>
<accession>A0A4R6VT07</accession>
<dbReference type="InterPro" id="IPR029063">
    <property type="entry name" value="SAM-dependent_MTases_sf"/>
</dbReference>
<dbReference type="SUPFAM" id="SSF53335">
    <property type="entry name" value="S-adenosyl-L-methionine-dependent methyltransferases"/>
    <property type="match status" value="1"/>
</dbReference>
<keyword evidence="5" id="KW-1185">Reference proteome</keyword>